<proteinExistence type="predicted"/>
<name>A0ABS4VMB5_9PSEU</name>
<accession>A0ABS4VMB5</accession>
<sequence length="73" mass="8286">MRVGDQVLVQRDETRYPPSGSWDRFRGRTGTIVSVNTAGKHRRPEYGVDFSGSGRADAWFLPHELQRTAVWAP</sequence>
<organism evidence="1 2">
    <name type="scientific">Pseudonocardia parietis</name>
    <dbReference type="NCBI Taxonomy" id="570936"/>
    <lineage>
        <taxon>Bacteria</taxon>
        <taxon>Bacillati</taxon>
        <taxon>Actinomycetota</taxon>
        <taxon>Actinomycetes</taxon>
        <taxon>Pseudonocardiales</taxon>
        <taxon>Pseudonocardiaceae</taxon>
        <taxon>Pseudonocardia</taxon>
    </lineage>
</organism>
<evidence type="ECO:0000313" key="1">
    <source>
        <dbReference type="EMBL" id="MBP2365069.1"/>
    </source>
</evidence>
<protein>
    <submittedName>
        <fullName evidence="1">Uncharacterized protein</fullName>
    </submittedName>
</protein>
<comment type="caution">
    <text evidence="1">The sequence shown here is derived from an EMBL/GenBank/DDBJ whole genome shotgun (WGS) entry which is preliminary data.</text>
</comment>
<evidence type="ECO:0000313" key="2">
    <source>
        <dbReference type="Proteomes" id="UP001519295"/>
    </source>
</evidence>
<dbReference type="Proteomes" id="UP001519295">
    <property type="component" value="Unassembled WGS sequence"/>
</dbReference>
<gene>
    <name evidence="1" type="ORF">JOF36_000765</name>
</gene>
<reference evidence="1 2" key="1">
    <citation type="submission" date="2021-03" db="EMBL/GenBank/DDBJ databases">
        <title>Sequencing the genomes of 1000 actinobacteria strains.</title>
        <authorList>
            <person name="Klenk H.-P."/>
        </authorList>
    </citation>
    <scope>NUCLEOTIDE SEQUENCE [LARGE SCALE GENOMIC DNA]</scope>
    <source>
        <strain evidence="1 2">DSM 45256</strain>
    </source>
</reference>
<dbReference type="EMBL" id="JAGINU010000001">
    <property type="protein sequence ID" value="MBP2365069.1"/>
    <property type="molecule type" value="Genomic_DNA"/>
</dbReference>
<keyword evidence="2" id="KW-1185">Reference proteome</keyword>